<dbReference type="PANTHER" id="PTHR21356">
    <property type="entry name" value="ARMADILLO REPEAT CONTAINING 2"/>
    <property type="match status" value="1"/>
</dbReference>
<reference evidence="2" key="1">
    <citation type="journal article" date="2021" name="G3 (Bethesda)">
        <title>Genome and transcriptome analysis of the beet armyworm Spodoptera exigua reveals targets for pest control. .</title>
        <authorList>
            <person name="Simon S."/>
            <person name="Breeschoten T."/>
            <person name="Jansen H.J."/>
            <person name="Dirks R.P."/>
            <person name="Schranz M.E."/>
            <person name="Ros V.I.D."/>
        </authorList>
    </citation>
    <scope>NUCLEOTIDE SEQUENCE</scope>
    <source>
        <strain evidence="2">TB_SE_WUR_2020</strain>
    </source>
</reference>
<sequence length="87" mass="9458">MSERGARRGPGAPFYAPLRRKTSAEIISEARAAIYGEMSSTSSGGGAGGGLRPLRTRRPYTPREPQRSLYTNKKEPRPPSGFEYVSA</sequence>
<evidence type="ECO:0000256" key="1">
    <source>
        <dbReference type="SAM" id="MobiDB-lite"/>
    </source>
</evidence>
<dbReference type="GO" id="GO:0044782">
    <property type="term" value="P:cilium organization"/>
    <property type="evidence" value="ECO:0007669"/>
    <property type="project" value="TreeGrafter"/>
</dbReference>
<evidence type="ECO:0000313" key="2">
    <source>
        <dbReference type="EMBL" id="KAH9645579.1"/>
    </source>
</evidence>
<accession>A0A922MZ50</accession>
<organism evidence="2 3">
    <name type="scientific">Spodoptera exigua</name>
    <name type="common">Beet armyworm</name>
    <name type="synonym">Noctua fulgens</name>
    <dbReference type="NCBI Taxonomy" id="7107"/>
    <lineage>
        <taxon>Eukaryota</taxon>
        <taxon>Metazoa</taxon>
        <taxon>Ecdysozoa</taxon>
        <taxon>Arthropoda</taxon>
        <taxon>Hexapoda</taxon>
        <taxon>Insecta</taxon>
        <taxon>Pterygota</taxon>
        <taxon>Neoptera</taxon>
        <taxon>Endopterygota</taxon>
        <taxon>Lepidoptera</taxon>
        <taxon>Glossata</taxon>
        <taxon>Ditrysia</taxon>
        <taxon>Noctuoidea</taxon>
        <taxon>Noctuidae</taxon>
        <taxon>Amphipyrinae</taxon>
        <taxon>Spodoptera</taxon>
    </lineage>
</organism>
<protein>
    <submittedName>
        <fullName evidence="2">Uncharacterized protein</fullName>
    </submittedName>
</protein>
<dbReference type="PANTHER" id="PTHR21356:SF1">
    <property type="entry name" value="ARMADILLO REPEAT-CONTAINING PROTEIN 2"/>
    <property type="match status" value="1"/>
</dbReference>
<feature type="region of interest" description="Disordered" evidence="1">
    <location>
        <begin position="36"/>
        <end position="87"/>
    </location>
</feature>
<comment type="caution">
    <text evidence="2">The sequence shown here is derived from an EMBL/GenBank/DDBJ whole genome shotgun (WGS) entry which is preliminary data.</text>
</comment>
<dbReference type="Proteomes" id="UP000814243">
    <property type="component" value="Unassembled WGS sequence"/>
</dbReference>
<dbReference type="EMBL" id="JACEFF010000019">
    <property type="protein sequence ID" value="KAH9645579.1"/>
    <property type="molecule type" value="Genomic_DNA"/>
</dbReference>
<dbReference type="AlphaFoldDB" id="A0A922MZ50"/>
<evidence type="ECO:0000313" key="3">
    <source>
        <dbReference type="Proteomes" id="UP000814243"/>
    </source>
</evidence>
<gene>
    <name evidence="2" type="ORF">HF086_005228</name>
</gene>
<proteinExistence type="predicted"/>
<name>A0A922MZ50_SPOEX</name>
<dbReference type="InterPro" id="IPR038905">
    <property type="entry name" value="ARMC2"/>
</dbReference>